<dbReference type="OrthoDB" id="5909313at2"/>
<gene>
    <name evidence="1" type="ORF">DZ860_19270</name>
</gene>
<dbReference type="Proteomes" id="UP000273252">
    <property type="component" value="Unassembled WGS sequence"/>
</dbReference>
<proteinExistence type="predicted"/>
<accession>A0A3A6Q7P0</accession>
<comment type="caution">
    <text evidence="1">The sequence shown here is derived from an EMBL/GenBank/DDBJ whole genome shotgun (WGS) entry which is preliminary data.</text>
</comment>
<organism evidence="1 2">
    <name type="scientific">Vibrio sinensis</name>
    <dbReference type="NCBI Taxonomy" id="2302434"/>
    <lineage>
        <taxon>Bacteria</taxon>
        <taxon>Pseudomonadati</taxon>
        <taxon>Pseudomonadota</taxon>
        <taxon>Gammaproteobacteria</taxon>
        <taxon>Vibrionales</taxon>
        <taxon>Vibrionaceae</taxon>
        <taxon>Vibrio</taxon>
    </lineage>
</organism>
<evidence type="ECO:0000313" key="1">
    <source>
        <dbReference type="EMBL" id="RJX67158.1"/>
    </source>
</evidence>
<reference evidence="1 2" key="1">
    <citation type="submission" date="2018-08" db="EMBL/GenBank/DDBJ databases">
        <title>Vibrio isolated from the Eastern China Marginal Seas.</title>
        <authorList>
            <person name="Li Y."/>
        </authorList>
    </citation>
    <scope>NUCLEOTIDE SEQUENCE [LARGE SCALE GENOMIC DNA]</scope>
    <source>
        <strain evidence="1 2">BEI233</strain>
    </source>
</reference>
<sequence length="140" mass="16056">MFAKKYGEALFKYKLHIAASLILLNTILIGLAYSQTTEWYGVIETKNSHQISFSTQYKNQLKTSKTFTNTVDDDVRHENESDFYVYNLQKTGNNSFLALNPEMKVKVLDQNVYALDERCSLIFRGSSKMTISNVGFECLN</sequence>
<keyword evidence="2" id="KW-1185">Reference proteome</keyword>
<dbReference type="AlphaFoldDB" id="A0A3A6Q7P0"/>
<dbReference type="RefSeq" id="WP_120034396.1">
    <property type="nucleotide sequence ID" value="NZ_QVMU01000025.1"/>
</dbReference>
<dbReference type="EMBL" id="QVMU01000025">
    <property type="protein sequence ID" value="RJX67158.1"/>
    <property type="molecule type" value="Genomic_DNA"/>
</dbReference>
<protein>
    <submittedName>
        <fullName evidence="1">Uncharacterized protein</fullName>
    </submittedName>
</protein>
<evidence type="ECO:0000313" key="2">
    <source>
        <dbReference type="Proteomes" id="UP000273252"/>
    </source>
</evidence>
<name>A0A3A6Q7P0_9VIBR</name>